<evidence type="ECO:0000256" key="2">
    <source>
        <dbReference type="ARBA" id="ARBA00022676"/>
    </source>
</evidence>
<name>A0A1Y1I6H6_KLENI</name>
<keyword evidence="2" id="KW-0328">Glycosyltransferase</keyword>
<evidence type="ECO:0000256" key="12">
    <source>
        <dbReference type="ARBA" id="ARBA00066505"/>
    </source>
</evidence>
<dbReference type="SUPFAM" id="SSF53448">
    <property type="entry name" value="Nucleotide-diphospho-sugar transferases"/>
    <property type="match status" value="1"/>
</dbReference>
<evidence type="ECO:0000313" key="16">
    <source>
        <dbReference type="EMBL" id="GAQ86123.1"/>
    </source>
</evidence>
<comment type="similarity">
    <text evidence="11">Belongs to the glycosyltransferase 2 family. Plant cellulose synthase-like A subfamily.</text>
</comment>
<comment type="subcellular location">
    <subcellularLocation>
        <location evidence="1">Golgi apparatus membrane</location>
        <topology evidence="1">Multi-pass membrane protein</topology>
    </subcellularLocation>
</comment>
<dbReference type="PANTHER" id="PTHR32044:SF80">
    <property type="entry name" value="XYLOGLUCAN GLYCOSYLTRANSFERASE 2-RELATED"/>
    <property type="match status" value="1"/>
</dbReference>
<dbReference type="OrthoDB" id="72851at2759"/>
<organism evidence="16 17">
    <name type="scientific">Klebsormidium nitens</name>
    <name type="common">Green alga</name>
    <name type="synonym">Ulothrix nitens</name>
    <dbReference type="NCBI Taxonomy" id="105231"/>
    <lineage>
        <taxon>Eukaryota</taxon>
        <taxon>Viridiplantae</taxon>
        <taxon>Streptophyta</taxon>
        <taxon>Klebsormidiophyceae</taxon>
        <taxon>Klebsormidiales</taxon>
        <taxon>Klebsormidiaceae</taxon>
        <taxon>Klebsormidium</taxon>
    </lineage>
</organism>
<comment type="function">
    <text evidence="10">Probable mannan synthase which consists of a 4-beta-mannosyltransferase activity on mannan using GDP-mannose. The beta-1,4-mannan product is the backbone for galactomannan synthesis by galactomannan galactosyltransferase. Galactomannan is a noncellulosic polysaccharides of plant cell wall.</text>
</comment>
<keyword evidence="6" id="KW-0333">Golgi apparatus</keyword>
<protein>
    <recommendedName>
        <fullName evidence="12">glucomannan 4-beta-mannosyltransferase</fullName>
        <ecNumber evidence="12">2.4.1.32</ecNumber>
    </recommendedName>
    <alternativeName>
        <fullName evidence="13">Glucomannan synthase</fullName>
    </alternativeName>
</protein>
<evidence type="ECO:0000256" key="14">
    <source>
        <dbReference type="SAM" id="MobiDB-lite"/>
    </source>
</evidence>
<dbReference type="Gene3D" id="3.90.550.10">
    <property type="entry name" value="Spore Coat Polysaccharide Biosynthesis Protein SpsA, Chain A"/>
    <property type="match status" value="1"/>
</dbReference>
<reference evidence="16 17" key="1">
    <citation type="journal article" date="2014" name="Nat. Commun.">
        <title>Klebsormidium flaccidum genome reveals primary factors for plant terrestrial adaptation.</title>
        <authorList>
            <person name="Hori K."/>
            <person name="Maruyama F."/>
            <person name="Fujisawa T."/>
            <person name="Togashi T."/>
            <person name="Yamamoto N."/>
            <person name="Seo M."/>
            <person name="Sato S."/>
            <person name="Yamada T."/>
            <person name="Mori H."/>
            <person name="Tajima N."/>
            <person name="Moriyama T."/>
            <person name="Ikeuchi M."/>
            <person name="Watanabe M."/>
            <person name="Wada H."/>
            <person name="Kobayashi K."/>
            <person name="Saito M."/>
            <person name="Masuda T."/>
            <person name="Sasaki-Sekimoto Y."/>
            <person name="Mashiguchi K."/>
            <person name="Awai K."/>
            <person name="Shimojima M."/>
            <person name="Masuda S."/>
            <person name="Iwai M."/>
            <person name="Nobusawa T."/>
            <person name="Narise T."/>
            <person name="Kondo S."/>
            <person name="Saito H."/>
            <person name="Sato R."/>
            <person name="Murakawa M."/>
            <person name="Ihara Y."/>
            <person name="Oshima-Yamada Y."/>
            <person name="Ohtaka K."/>
            <person name="Satoh M."/>
            <person name="Sonobe K."/>
            <person name="Ishii M."/>
            <person name="Ohtani R."/>
            <person name="Kanamori-Sato M."/>
            <person name="Honoki R."/>
            <person name="Miyazaki D."/>
            <person name="Mochizuki H."/>
            <person name="Umetsu J."/>
            <person name="Higashi K."/>
            <person name="Shibata D."/>
            <person name="Kamiya Y."/>
            <person name="Sato N."/>
            <person name="Nakamura Y."/>
            <person name="Tabata S."/>
            <person name="Ida S."/>
            <person name="Kurokawa K."/>
            <person name="Ohta H."/>
        </authorList>
    </citation>
    <scope>NUCLEOTIDE SEQUENCE [LARGE SCALE GENOMIC DNA]</scope>
    <source>
        <strain evidence="16 17">NIES-2285</strain>
    </source>
</reference>
<keyword evidence="4" id="KW-0812">Transmembrane</keyword>
<keyword evidence="17" id="KW-1185">Reference proteome</keyword>
<evidence type="ECO:0000259" key="15">
    <source>
        <dbReference type="Pfam" id="PF13632"/>
    </source>
</evidence>
<keyword evidence="3" id="KW-0808">Transferase</keyword>
<evidence type="ECO:0000313" key="17">
    <source>
        <dbReference type="Proteomes" id="UP000054558"/>
    </source>
</evidence>
<sequence length="723" mass="79228">MGQRKTDAGLQQEEGTPKKRAHLVNFRKVQSIGLQVGFFVLLCWALSRLVYGGTLDAGTASRGWKEFRTRWVLPLMQPVLNFLVGAFLLQSVDKVLLVAAGVYLGLRRSGKAGAPSVAAATTQDEGTVVGMPAYEPAVVVQIPMCNERECYRQSITAACRLDWPQDKLVIQVLDDSDQDDVQALIHEEVDAWRATGAPIFYLHRAVRAGHKAGNLAHGMQDPSAKHCEFVAILDADFVPASDFLRRTVPHFEGQPKLALVQARWAFVNPRQNLLTRFQNIHFAYHFEVEQQVQGHFNKFFGFNGTAGVWRVQALQDAGSWNDRTTVEDMDLAVRAHMLGWEFTFLNDVRVPSELPASYVAFCKQQHRWYAGPMRLCLLTAGSTLASRTLTAWHKFNLLACFFGLRRLVLPLAAYPLFCLLLPATVLVPEATVPAAVVYAMPLLLAFLHWLPHPGSWPLLLPFLVFENVLYRIKFQAIVSGVLGFKGASDWVVTAKTGAVQEADEFDDDLDGGLEDVPEGIEVEDGALGEARDGDSVSPCSAKSVDAFVVHAGSESSDQLAAYDLPPLAAGLTVRTGREPSVMGGKKGAFRSASLPPQMKRQLSGAAERALLSPSASRRRPGGTPRKGDAASLLTPRGREVALKRLERTLSRLPSMQQVRQRVTWASCKRFWAARKVQGPEMGMAAYMLGAAAYGVAVGDTRYTLFLVVQGTGFLVAGLDLLGC</sequence>
<evidence type="ECO:0000256" key="10">
    <source>
        <dbReference type="ARBA" id="ARBA00056537"/>
    </source>
</evidence>
<dbReference type="Proteomes" id="UP000054558">
    <property type="component" value="Unassembled WGS sequence"/>
</dbReference>
<dbReference type="PANTHER" id="PTHR32044">
    <property type="entry name" value="GLUCOMANNAN 4-BETA-MANNOSYLTRANSFERASE 9"/>
    <property type="match status" value="1"/>
</dbReference>
<evidence type="ECO:0000256" key="13">
    <source>
        <dbReference type="ARBA" id="ARBA00076024"/>
    </source>
</evidence>
<dbReference type="InterPro" id="IPR029044">
    <property type="entry name" value="Nucleotide-diphossugar_trans"/>
</dbReference>
<dbReference type="STRING" id="105231.A0A1Y1I6H6"/>
<dbReference type="GO" id="GO:0047259">
    <property type="term" value="F:glucomannan 4-beta-mannosyltransferase activity"/>
    <property type="evidence" value="ECO:0007669"/>
    <property type="project" value="UniProtKB-EC"/>
</dbReference>
<dbReference type="EC" id="2.4.1.32" evidence="12"/>
<dbReference type="GO" id="GO:0016757">
    <property type="term" value="F:glycosyltransferase activity"/>
    <property type="evidence" value="ECO:0000318"/>
    <property type="project" value="GO_Central"/>
</dbReference>
<keyword evidence="5" id="KW-1133">Transmembrane helix</keyword>
<dbReference type="FunFam" id="3.90.550.10:FF:000057">
    <property type="entry name" value="Glycosyltransferase-like protein, family 2"/>
    <property type="match status" value="1"/>
</dbReference>
<feature type="region of interest" description="Disordered" evidence="14">
    <location>
        <begin position="577"/>
        <end position="631"/>
    </location>
</feature>
<feature type="compositionally biased region" description="Low complexity" evidence="14">
    <location>
        <begin position="605"/>
        <end position="615"/>
    </location>
</feature>
<evidence type="ECO:0000256" key="4">
    <source>
        <dbReference type="ARBA" id="ARBA00022692"/>
    </source>
</evidence>
<feature type="domain" description="Glycosyltransferase 2-like" evidence="15">
    <location>
        <begin position="230"/>
        <end position="424"/>
    </location>
</feature>
<evidence type="ECO:0000256" key="7">
    <source>
        <dbReference type="ARBA" id="ARBA00023136"/>
    </source>
</evidence>
<evidence type="ECO:0000256" key="1">
    <source>
        <dbReference type="ARBA" id="ARBA00004653"/>
    </source>
</evidence>
<evidence type="ECO:0000256" key="6">
    <source>
        <dbReference type="ARBA" id="ARBA00023034"/>
    </source>
</evidence>
<keyword evidence="7" id="KW-0472">Membrane</keyword>
<evidence type="ECO:0000256" key="3">
    <source>
        <dbReference type="ARBA" id="ARBA00022679"/>
    </source>
</evidence>
<evidence type="ECO:0000256" key="9">
    <source>
        <dbReference type="ARBA" id="ARBA00051800"/>
    </source>
</evidence>
<dbReference type="GO" id="GO:0071555">
    <property type="term" value="P:cell wall organization"/>
    <property type="evidence" value="ECO:0007669"/>
    <property type="project" value="UniProtKB-KW"/>
</dbReference>
<dbReference type="OMA" id="CKKIKPR"/>
<comment type="catalytic activity">
    <reaction evidence="9">
        <text>GDP-mannose + (glucomannan)n = GDP + (glucomannan)n+1.</text>
        <dbReference type="EC" id="2.4.1.32"/>
    </reaction>
</comment>
<keyword evidence="8" id="KW-0961">Cell wall biogenesis/degradation</keyword>
<accession>A0A1Y1I6H6</accession>
<dbReference type="InterPro" id="IPR001173">
    <property type="entry name" value="Glyco_trans_2-like"/>
</dbReference>
<dbReference type="GO" id="GO:0005794">
    <property type="term" value="C:Golgi apparatus"/>
    <property type="evidence" value="ECO:0000318"/>
    <property type="project" value="GO_Central"/>
</dbReference>
<evidence type="ECO:0000256" key="8">
    <source>
        <dbReference type="ARBA" id="ARBA00023316"/>
    </source>
</evidence>
<proteinExistence type="inferred from homology"/>
<dbReference type="Pfam" id="PF13632">
    <property type="entry name" value="Glyco_trans_2_3"/>
    <property type="match status" value="1"/>
</dbReference>
<dbReference type="EMBL" id="DF237220">
    <property type="protein sequence ID" value="GAQ86123.1"/>
    <property type="molecule type" value="Genomic_DNA"/>
</dbReference>
<dbReference type="GO" id="GO:0000139">
    <property type="term" value="C:Golgi membrane"/>
    <property type="evidence" value="ECO:0007669"/>
    <property type="project" value="UniProtKB-SubCell"/>
</dbReference>
<gene>
    <name evidence="16" type="ORF">KFL_002710180</name>
</gene>
<evidence type="ECO:0000256" key="5">
    <source>
        <dbReference type="ARBA" id="ARBA00022989"/>
    </source>
</evidence>
<dbReference type="AlphaFoldDB" id="A0A1Y1I6H6"/>
<evidence type="ECO:0000256" key="11">
    <source>
        <dbReference type="ARBA" id="ARBA00060879"/>
    </source>
</evidence>